<dbReference type="Gene3D" id="3.10.450.240">
    <property type="match status" value="1"/>
</dbReference>
<dbReference type="PANTHER" id="PTHR28554:SF1">
    <property type="entry name" value="LARGE RIBOSOMAL SUBUNIT PROTEIN ML45"/>
    <property type="match status" value="1"/>
</dbReference>
<dbReference type="OMA" id="QYCKREN"/>
<dbReference type="eggNOG" id="ENOG502SAX9">
    <property type="taxonomic scope" value="Eukaryota"/>
</dbReference>
<keyword evidence="2" id="KW-0809">Transit peptide</keyword>
<evidence type="ECO:0000256" key="4">
    <source>
        <dbReference type="SAM" id="MobiDB-lite"/>
    </source>
</evidence>
<comment type="subcellular location">
    <subcellularLocation>
        <location evidence="1">Mitochondrion</location>
    </subcellularLocation>
</comment>
<evidence type="ECO:0000256" key="2">
    <source>
        <dbReference type="ARBA" id="ARBA00022946"/>
    </source>
</evidence>
<dbReference type="EMBL" id="EQ962658">
    <property type="protein sequence ID" value="EED13929.1"/>
    <property type="molecule type" value="Genomic_DNA"/>
</dbReference>
<dbReference type="AlphaFoldDB" id="B8MMX9"/>
<dbReference type="RefSeq" id="XP_002486166.1">
    <property type="nucleotide sequence ID" value="XM_002486121.1"/>
</dbReference>
<organism evidence="5 6">
    <name type="scientific">Talaromyces stipitatus (strain ATCC 10500 / CBS 375.48 / QM 6759 / NRRL 1006)</name>
    <name type="common">Penicillium stipitatum</name>
    <dbReference type="NCBI Taxonomy" id="441959"/>
    <lineage>
        <taxon>Eukaryota</taxon>
        <taxon>Fungi</taxon>
        <taxon>Dikarya</taxon>
        <taxon>Ascomycota</taxon>
        <taxon>Pezizomycotina</taxon>
        <taxon>Eurotiomycetes</taxon>
        <taxon>Eurotiomycetidae</taxon>
        <taxon>Eurotiales</taxon>
        <taxon>Trichocomaceae</taxon>
        <taxon>Talaromyces</taxon>
        <taxon>Talaromyces sect. Talaromyces</taxon>
    </lineage>
</organism>
<reference evidence="6" key="2">
    <citation type="journal article" date="2015" name="Genome Announc.">
        <title>Genome sequence of the AIDS-associated pathogen Penicillium marneffei (ATCC18224) and its near taxonomic relative Talaromyces stipitatus (ATCC10500).</title>
        <authorList>
            <person name="Nierman W.C."/>
            <person name="Fedorova-Abrams N.D."/>
            <person name="Andrianopoulos A."/>
        </authorList>
    </citation>
    <scope>NUCLEOTIDE SEQUENCE [LARGE SCALE GENOMIC DNA]</scope>
    <source>
        <strain evidence="6">ATCC 10500 / CBS 375.48 / QM 6759 / NRRL 1006</strain>
    </source>
</reference>
<dbReference type="RefSeq" id="XP_002486167.1">
    <property type="nucleotide sequence ID" value="XM_002486122.1"/>
</dbReference>
<dbReference type="InParanoid" id="B8MMX9"/>
<accession>B8MMX9</accession>
<sequence length="325" mass="37494">MAASFGIRSSILPRNTPRALSIYNPSTVFSGRQQSQLPPCRRPFSHSQPARARSGMMSAETIMPKLPPERSLRSRLKDMDPESIPTDFGVLPGTFIKPEGKDMPSLFSEPKDRLMMEWVWIKTWFTSVFQTILYHKWYSNPRQPLNLGERKKIGKGLHELMYTEFARGNERFLRARCSPGLAKDLIRRIRKRNPKETLSWNIEKYNRTPSTFFTGVRVLSDRATAIPELADSGIRQIILRITSQQRSQKLTVIEENGQAIDALPKIQDCTEYVVIQKVRIMGKEKEWEIWGFTKPTTLEELDSPFFASGMSLKDRLQAMQDRLRS</sequence>
<dbReference type="EMBL" id="EQ962658">
    <property type="protein sequence ID" value="EED13928.1"/>
    <property type="molecule type" value="Genomic_DNA"/>
</dbReference>
<dbReference type="InterPro" id="IPR051975">
    <property type="entry name" value="mtLSU_mL45"/>
</dbReference>
<proteinExistence type="predicted"/>
<evidence type="ECO:0000313" key="5">
    <source>
        <dbReference type="EMBL" id="EED13928.1"/>
    </source>
</evidence>
<evidence type="ECO:0008006" key="7">
    <source>
        <dbReference type="Google" id="ProtNLM"/>
    </source>
</evidence>
<evidence type="ECO:0000256" key="3">
    <source>
        <dbReference type="ARBA" id="ARBA00023128"/>
    </source>
</evidence>
<dbReference type="HOGENOM" id="CLU_055139_1_1_1"/>
<dbReference type="GeneID" id="8101855"/>
<gene>
    <name evidence="5" type="ORF">TSTA_101670</name>
</gene>
<keyword evidence="3" id="KW-0496">Mitochondrion</keyword>
<feature type="region of interest" description="Disordered" evidence="4">
    <location>
        <begin position="30"/>
        <end position="57"/>
    </location>
</feature>
<dbReference type="OrthoDB" id="19619at2759"/>
<keyword evidence="6" id="KW-1185">Reference proteome</keyword>
<dbReference type="Proteomes" id="UP000001745">
    <property type="component" value="Unassembled WGS sequence"/>
</dbReference>
<evidence type="ECO:0000256" key="1">
    <source>
        <dbReference type="ARBA" id="ARBA00004173"/>
    </source>
</evidence>
<dbReference type="GO" id="GO:0005739">
    <property type="term" value="C:mitochondrion"/>
    <property type="evidence" value="ECO:0007669"/>
    <property type="project" value="UniProtKB-SubCell"/>
</dbReference>
<name>B8MMX9_TALSN</name>
<dbReference type="VEuPathDB" id="FungiDB:TSTA_101670"/>
<reference evidence="5" key="1">
    <citation type="submission" date="2007-10" db="EMBL/GenBank/DDBJ databases">
        <authorList>
            <person name="Zhao H."/>
            <person name="Waite J.H."/>
        </authorList>
    </citation>
    <scope>NUCLEOTIDE SEQUENCE</scope>
    <source>
        <strain evidence="5">ATCC 10500</strain>
    </source>
</reference>
<evidence type="ECO:0000313" key="6">
    <source>
        <dbReference type="Proteomes" id="UP000001745"/>
    </source>
</evidence>
<protein>
    <recommendedName>
        <fullName evidence="7">Tim44-like domain-containing protein</fullName>
    </recommendedName>
</protein>
<dbReference type="PANTHER" id="PTHR28554">
    <property type="entry name" value="39S RIBOSOMAL PROTEIN L45, MITOCHONDRIAL"/>
    <property type="match status" value="1"/>
</dbReference>